<evidence type="ECO:0000256" key="5">
    <source>
        <dbReference type="ARBA" id="ARBA00022989"/>
    </source>
</evidence>
<accession>A0A1V5T094</accession>
<dbReference type="AlphaFoldDB" id="A0A1V5T094"/>
<evidence type="ECO:0000256" key="3">
    <source>
        <dbReference type="ARBA" id="ARBA00022475"/>
    </source>
</evidence>
<dbReference type="Proteomes" id="UP000485569">
    <property type="component" value="Unassembled WGS sequence"/>
</dbReference>
<keyword evidence="2 7" id="KW-0813">Transport</keyword>
<evidence type="ECO:0000256" key="7">
    <source>
        <dbReference type="RuleBase" id="RU363032"/>
    </source>
</evidence>
<proteinExistence type="inferred from homology"/>
<dbReference type="InterPro" id="IPR000515">
    <property type="entry name" value="MetI-like"/>
</dbReference>
<evidence type="ECO:0000256" key="6">
    <source>
        <dbReference type="ARBA" id="ARBA00023136"/>
    </source>
</evidence>
<dbReference type="SUPFAM" id="SSF161098">
    <property type="entry name" value="MetI-like"/>
    <property type="match status" value="1"/>
</dbReference>
<feature type="transmembrane region" description="Helical" evidence="7">
    <location>
        <begin position="71"/>
        <end position="93"/>
    </location>
</feature>
<keyword evidence="6 7" id="KW-0472">Membrane</keyword>
<keyword evidence="5 7" id="KW-1133">Transmembrane helix</keyword>
<dbReference type="EMBL" id="MWBQ01000046">
    <property type="protein sequence ID" value="OQA59841.1"/>
    <property type="molecule type" value="Genomic_DNA"/>
</dbReference>
<comment type="caution">
    <text evidence="9">The sequence shown here is derived from an EMBL/GenBank/DDBJ whole genome shotgun (WGS) entry which is preliminary data.</text>
</comment>
<comment type="subcellular location">
    <subcellularLocation>
        <location evidence="1 7">Cell membrane</location>
        <topology evidence="1 7">Multi-pass membrane protein</topology>
    </subcellularLocation>
</comment>
<feature type="transmembrane region" description="Helical" evidence="7">
    <location>
        <begin position="161"/>
        <end position="179"/>
    </location>
</feature>
<dbReference type="CDD" id="cd06261">
    <property type="entry name" value="TM_PBP2"/>
    <property type="match status" value="1"/>
</dbReference>
<dbReference type="Pfam" id="PF00528">
    <property type="entry name" value="BPD_transp_1"/>
    <property type="match status" value="1"/>
</dbReference>
<keyword evidence="3" id="KW-1003">Cell membrane</keyword>
<dbReference type="PANTHER" id="PTHR43227">
    <property type="entry name" value="BLL4140 PROTEIN"/>
    <property type="match status" value="1"/>
</dbReference>
<name>A0A1V5T094_9BACT</name>
<dbReference type="Gene3D" id="1.10.3720.10">
    <property type="entry name" value="MetI-like"/>
    <property type="match status" value="1"/>
</dbReference>
<dbReference type="GO" id="GO:0005886">
    <property type="term" value="C:plasma membrane"/>
    <property type="evidence" value="ECO:0007669"/>
    <property type="project" value="UniProtKB-SubCell"/>
</dbReference>
<dbReference type="InterPro" id="IPR050809">
    <property type="entry name" value="UgpAE/MalFG_permease"/>
</dbReference>
<evidence type="ECO:0000256" key="4">
    <source>
        <dbReference type="ARBA" id="ARBA00022692"/>
    </source>
</evidence>
<evidence type="ECO:0000256" key="1">
    <source>
        <dbReference type="ARBA" id="ARBA00004651"/>
    </source>
</evidence>
<feature type="transmembrane region" description="Helical" evidence="7">
    <location>
        <begin position="12"/>
        <end position="32"/>
    </location>
</feature>
<comment type="similarity">
    <text evidence="7">Belongs to the binding-protein-dependent transport system permease family.</text>
</comment>
<gene>
    <name evidence="9" type="primary">ugpA</name>
    <name evidence="9" type="ORF">BWY41_00747</name>
</gene>
<dbReference type="PANTHER" id="PTHR43227:SF11">
    <property type="entry name" value="BLL4140 PROTEIN"/>
    <property type="match status" value="1"/>
</dbReference>
<feature type="transmembrane region" description="Helical" evidence="7">
    <location>
        <begin position="105"/>
        <end position="124"/>
    </location>
</feature>
<dbReference type="InterPro" id="IPR035906">
    <property type="entry name" value="MetI-like_sf"/>
</dbReference>
<evidence type="ECO:0000259" key="8">
    <source>
        <dbReference type="PROSITE" id="PS50928"/>
    </source>
</evidence>
<keyword evidence="4 7" id="KW-0812">Transmembrane</keyword>
<evidence type="ECO:0000256" key="2">
    <source>
        <dbReference type="ARBA" id="ARBA00022448"/>
    </source>
</evidence>
<organism evidence="9">
    <name type="scientific">Candidatus Atribacter allofermentans</name>
    <dbReference type="NCBI Taxonomy" id="1852833"/>
    <lineage>
        <taxon>Bacteria</taxon>
        <taxon>Pseudomonadati</taxon>
        <taxon>Atribacterota</taxon>
        <taxon>Atribacteria</taxon>
        <taxon>Atribacterales</taxon>
        <taxon>Atribacteraceae</taxon>
        <taxon>Atribacter</taxon>
    </lineage>
</organism>
<dbReference type="GO" id="GO:0055085">
    <property type="term" value="P:transmembrane transport"/>
    <property type="evidence" value="ECO:0007669"/>
    <property type="project" value="InterPro"/>
</dbReference>
<feature type="transmembrane region" description="Helical" evidence="7">
    <location>
        <begin position="200"/>
        <end position="219"/>
    </location>
</feature>
<dbReference type="PROSITE" id="PS50928">
    <property type="entry name" value="ABC_TM1"/>
    <property type="match status" value="1"/>
</dbReference>
<evidence type="ECO:0000313" key="9">
    <source>
        <dbReference type="EMBL" id="OQA59841.1"/>
    </source>
</evidence>
<sequence length="289" mass="32592">MRGKQKQVWGLLTPTLILLIFLGVVPIIYILYLSVYKYNVFSKVGMVYTGFNNFRKLVFDPDFLKSLRLGLTYVILCVAIELPLGLAFANLLTYEYKGKGIFRTIMTLPLAMAPISIGAIWVLMTNPDFGPLAVYLRNIGIDFNIGNNANQAFIATILMDIWHWTPFVTLTFMAGLSSLPKQPFEAALVDGATKSQTLRYITLPLLRPVLFTTLFIRIMDTFRVFDEVWMLTSGGPGTATRYVSIHVVREVLQSMNYGYSSAMSLFLLYLTIVVCWLLITFINVSQESG</sequence>
<feature type="domain" description="ABC transmembrane type-1" evidence="8">
    <location>
        <begin position="63"/>
        <end position="278"/>
    </location>
</feature>
<protein>
    <submittedName>
        <fullName evidence="9">sn-glycerol-3-phosphate transport system permease protein UgpA</fullName>
    </submittedName>
</protein>
<feature type="transmembrane region" description="Helical" evidence="7">
    <location>
        <begin position="262"/>
        <end position="284"/>
    </location>
</feature>
<reference evidence="9" key="1">
    <citation type="submission" date="2017-02" db="EMBL/GenBank/DDBJ databases">
        <title>Delving into the versatile metabolic prowess of the omnipresent phylum Bacteroidetes.</title>
        <authorList>
            <person name="Nobu M.K."/>
            <person name="Mei R."/>
            <person name="Narihiro T."/>
            <person name="Kuroda K."/>
            <person name="Liu W.-T."/>
        </authorList>
    </citation>
    <scope>NUCLEOTIDE SEQUENCE</scope>
    <source>
        <strain evidence="9">ADurb.Bin276</strain>
    </source>
</reference>